<dbReference type="EMBL" id="CP013929">
    <property type="protein sequence ID" value="AMJ80739.1"/>
    <property type="molecule type" value="Genomic_DNA"/>
</dbReference>
<protein>
    <submittedName>
        <fullName evidence="1">Uncharacterized protein</fullName>
    </submittedName>
</protein>
<dbReference type="AlphaFoldDB" id="A0AAC9AEV3"/>
<dbReference type="Proteomes" id="UP000061468">
    <property type="component" value="Plasmid pAMEDUM8_300"/>
</dbReference>
<evidence type="ECO:0000313" key="2">
    <source>
        <dbReference type="Proteomes" id="UP000061468"/>
    </source>
</evidence>
<geneLocation type="plasmid" evidence="1 2">
    <name>pAMEDUM8_300</name>
</geneLocation>
<dbReference type="RefSeq" id="WP_015068556.1">
    <property type="nucleotide sequence ID" value="NZ_CAKMLI010000020.1"/>
</dbReference>
<accession>A0AAC9AEV3</accession>
<evidence type="ECO:0000313" key="1">
    <source>
        <dbReference type="EMBL" id="AMJ80739.1"/>
    </source>
</evidence>
<proteinExistence type="predicted"/>
<name>A0AAC9AEV3_9ALTE</name>
<reference evidence="1 2" key="1">
    <citation type="submission" date="2015-12" db="EMBL/GenBank/DDBJ databases">
        <title>Intraspecies pangenome expansion in the marine bacterium Alteromonas.</title>
        <authorList>
            <person name="Lopez-Perez M."/>
            <person name="Rodriguez-Valera F."/>
        </authorList>
    </citation>
    <scope>NUCLEOTIDE SEQUENCE [LARGE SCALE GENOMIC DNA]</scope>
    <source>
        <strain evidence="1 2">UM8</strain>
        <plasmid evidence="1 2">pAMEDUM8_300</plasmid>
    </source>
</reference>
<keyword evidence="1" id="KW-0614">Plasmid</keyword>
<organism evidence="1 2">
    <name type="scientific">Alteromonas mediterranea</name>
    <dbReference type="NCBI Taxonomy" id="314275"/>
    <lineage>
        <taxon>Bacteria</taxon>
        <taxon>Pseudomonadati</taxon>
        <taxon>Pseudomonadota</taxon>
        <taxon>Gammaproteobacteria</taxon>
        <taxon>Alteromonadales</taxon>
        <taxon>Alteromonadaceae</taxon>
        <taxon>Alteromonas/Salinimonas group</taxon>
        <taxon>Alteromonas</taxon>
    </lineage>
</organism>
<sequence>MNINLNGRVFRPINSALLTQCDGTYEKQLDGVLLRNESDKVIAFLVNGHRHRESPFLVTARYQEATKRVHYQLALSSIDDKFFNTVLEGEFYPHRPLKNKLDEDAIQAVKQLYGKVFSGIGK</sequence>
<gene>
    <name evidence="1" type="ORF">AV942_20360</name>
</gene>